<name>A0A3B0RNM9_9ZZZZ</name>
<dbReference type="EMBL" id="UOEA01000083">
    <property type="protein sequence ID" value="VAV85175.1"/>
    <property type="molecule type" value="Genomic_DNA"/>
</dbReference>
<evidence type="ECO:0000256" key="6">
    <source>
        <dbReference type="ARBA" id="ARBA00023098"/>
    </source>
</evidence>
<dbReference type="InterPro" id="IPR003664">
    <property type="entry name" value="FA_synthesis"/>
</dbReference>
<dbReference type="GO" id="GO:0008654">
    <property type="term" value="P:phospholipid biosynthetic process"/>
    <property type="evidence" value="ECO:0007669"/>
    <property type="project" value="UniProtKB-KW"/>
</dbReference>
<dbReference type="AlphaFoldDB" id="A0A3B0RNM9"/>
<keyword evidence="7" id="KW-0594">Phospholipid biosynthesis</keyword>
<protein>
    <recommendedName>
        <fullName evidence="9">phosphate acyltransferase</fullName>
        <ecNumber evidence="9">2.3.1.274</ecNumber>
    </recommendedName>
</protein>
<dbReference type="PANTHER" id="PTHR30100:SF1">
    <property type="entry name" value="PHOSPHATE ACYLTRANSFERASE"/>
    <property type="match status" value="1"/>
</dbReference>
<keyword evidence="11" id="KW-0012">Acyltransferase</keyword>
<gene>
    <name evidence="11" type="ORF">MNBD_DELTA01-1686</name>
</gene>
<evidence type="ECO:0000256" key="9">
    <source>
        <dbReference type="ARBA" id="ARBA00024069"/>
    </source>
</evidence>
<evidence type="ECO:0000256" key="5">
    <source>
        <dbReference type="ARBA" id="ARBA00022679"/>
    </source>
</evidence>
<sequence length="339" mass="35762">MKIAVDAMGGDKAPSVVVEGSVEAASLGVPVVLVGDTAKIKAELARRKTAGLPIEIQHASQVVEMCESPVKAIRKKKDSSIKVCFDIVKRGEASAVVSAGNSGAAMAAGMLVLRKLKGVDRPAIAVSVPTMKEPAVVLDVGGNVDCKPLHLVQFAMMGDVYAKYVLKETKPRIGLLSNGAEEGKGNELTRAANELLKKTSLNYTGYVEGKDIYSGNVDVVVTDGFVGNVVLKLSEGLVDAVVTMLKEEIQASLPAKLGYLLARGAFKNLKKKIDYDEYGGAPLLGIDGTCMISHGSSSSKAIKNAIIKASEFVKEGVNDHLTEELAENIEVGKIAMEYS</sequence>
<dbReference type="InterPro" id="IPR012281">
    <property type="entry name" value="Phospholipid_synth_PlsX-like"/>
</dbReference>
<accession>A0A3B0RNM9</accession>
<evidence type="ECO:0000256" key="8">
    <source>
        <dbReference type="ARBA" id="ARBA00023264"/>
    </source>
</evidence>
<keyword evidence="4" id="KW-0444">Lipid biosynthesis</keyword>
<comment type="catalytic activity">
    <reaction evidence="1">
        <text>a fatty acyl-[ACP] + phosphate = an acyl phosphate + holo-[ACP]</text>
        <dbReference type="Rhea" id="RHEA:42292"/>
        <dbReference type="Rhea" id="RHEA-COMP:9685"/>
        <dbReference type="Rhea" id="RHEA-COMP:14125"/>
        <dbReference type="ChEBI" id="CHEBI:43474"/>
        <dbReference type="ChEBI" id="CHEBI:59918"/>
        <dbReference type="ChEBI" id="CHEBI:64479"/>
        <dbReference type="ChEBI" id="CHEBI:138651"/>
        <dbReference type="EC" id="2.3.1.274"/>
    </reaction>
</comment>
<dbReference type="PANTHER" id="PTHR30100">
    <property type="entry name" value="FATTY ACID/PHOSPHOLIPID SYNTHESIS PROTEIN PLSX"/>
    <property type="match status" value="1"/>
</dbReference>
<evidence type="ECO:0000256" key="7">
    <source>
        <dbReference type="ARBA" id="ARBA00023209"/>
    </source>
</evidence>
<keyword evidence="5 11" id="KW-0808">Transferase</keyword>
<dbReference type="NCBIfam" id="TIGR00182">
    <property type="entry name" value="plsX"/>
    <property type="match status" value="1"/>
</dbReference>
<dbReference type="GO" id="GO:0006633">
    <property type="term" value="P:fatty acid biosynthetic process"/>
    <property type="evidence" value="ECO:0007669"/>
    <property type="project" value="InterPro"/>
</dbReference>
<comment type="subcellular location">
    <subcellularLocation>
        <location evidence="2">Cytoplasm</location>
    </subcellularLocation>
</comment>
<dbReference type="PIRSF" id="PIRSF002465">
    <property type="entry name" value="Phsphlp_syn_PlsX"/>
    <property type="match status" value="1"/>
</dbReference>
<reference evidence="11" key="1">
    <citation type="submission" date="2018-06" db="EMBL/GenBank/DDBJ databases">
        <authorList>
            <person name="Zhirakovskaya E."/>
        </authorList>
    </citation>
    <scope>NUCLEOTIDE SEQUENCE</scope>
</reference>
<evidence type="ECO:0000313" key="11">
    <source>
        <dbReference type="EMBL" id="VAV85175.1"/>
    </source>
</evidence>
<comment type="subunit">
    <text evidence="10">Homodimer. Probably interacts with PlsY.</text>
</comment>
<dbReference type="Gene3D" id="3.40.718.10">
    <property type="entry name" value="Isopropylmalate Dehydrogenase"/>
    <property type="match status" value="1"/>
</dbReference>
<keyword evidence="6" id="KW-0443">Lipid metabolism</keyword>
<dbReference type="HAMAP" id="MF_00019">
    <property type="entry name" value="PlsX"/>
    <property type="match status" value="1"/>
</dbReference>
<evidence type="ECO:0000256" key="4">
    <source>
        <dbReference type="ARBA" id="ARBA00022516"/>
    </source>
</evidence>
<organism evidence="11">
    <name type="scientific">hydrothermal vent metagenome</name>
    <dbReference type="NCBI Taxonomy" id="652676"/>
    <lineage>
        <taxon>unclassified sequences</taxon>
        <taxon>metagenomes</taxon>
        <taxon>ecological metagenomes</taxon>
    </lineage>
</organism>
<dbReference type="SUPFAM" id="SSF53659">
    <property type="entry name" value="Isocitrate/Isopropylmalate dehydrogenase-like"/>
    <property type="match status" value="1"/>
</dbReference>
<dbReference type="EC" id="2.3.1.274" evidence="9"/>
<evidence type="ECO:0000256" key="3">
    <source>
        <dbReference type="ARBA" id="ARBA00022490"/>
    </source>
</evidence>
<keyword evidence="8" id="KW-1208">Phospholipid metabolism</keyword>
<dbReference type="Pfam" id="PF02504">
    <property type="entry name" value="FA_synthesis"/>
    <property type="match status" value="1"/>
</dbReference>
<evidence type="ECO:0000256" key="2">
    <source>
        <dbReference type="ARBA" id="ARBA00004496"/>
    </source>
</evidence>
<dbReference type="GO" id="GO:0043811">
    <property type="term" value="F:phosphate:acyl-[acyl carrier protein] acyltransferase activity"/>
    <property type="evidence" value="ECO:0007669"/>
    <property type="project" value="UniProtKB-EC"/>
</dbReference>
<evidence type="ECO:0000256" key="1">
    <source>
        <dbReference type="ARBA" id="ARBA00001232"/>
    </source>
</evidence>
<keyword evidence="3" id="KW-0963">Cytoplasm</keyword>
<evidence type="ECO:0000256" key="10">
    <source>
        <dbReference type="ARBA" id="ARBA00046608"/>
    </source>
</evidence>
<dbReference type="GO" id="GO:0005737">
    <property type="term" value="C:cytoplasm"/>
    <property type="evidence" value="ECO:0007669"/>
    <property type="project" value="UniProtKB-SubCell"/>
</dbReference>
<proteinExistence type="inferred from homology"/>